<feature type="domain" description="C2H2-type" evidence="8">
    <location>
        <begin position="345"/>
        <end position="365"/>
    </location>
</feature>
<dbReference type="PANTHER" id="PTHR16515:SF49">
    <property type="entry name" value="GASTRULA ZINC FINGER PROTEIN XLCGF49.1-LIKE-RELATED"/>
    <property type="match status" value="1"/>
</dbReference>
<comment type="subcellular location">
    <subcellularLocation>
        <location evidence="1">Nucleus</location>
    </subcellularLocation>
</comment>
<evidence type="ECO:0000256" key="6">
    <source>
        <dbReference type="ARBA" id="ARBA00023242"/>
    </source>
</evidence>
<feature type="region of interest" description="Disordered" evidence="7">
    <location>
        <begin position="29"/>
        <end position="59"/>
    </location>
</feature>
<dbReference type="AlphaFoldDB" id="A0AAD4RCI8"/>
<dbReference type="GO" id="GO:0008270">
    <property type="term" value="F:zinc ion binding"/>
    <property type="evidence" value="ECO:0007669"/>
    <property type="project" value="UniProtKB-KW"/>
</dbReference>
<dbReference type="InterPro" id="IPR050331">
    <property type="entry name" value="Zinc_finger"/>
</dbReference>
<evidence type="ECO:0000256" key="7">
    <source>
        <dbReference type="SAM" id="MobiDB-lite"/>
    </source>
</evidence>
<evidence type="ECO:0000256" key="5">
    <source>
        <dbReference type="ARBA" id="ARBA00022833"/>
    </source>
</evidence>
<accession>A0AAD4RCI8</accession>
<dbReference type="Gene3D" id="3.30.160.60">
    <property type="entry name" value="Classic Zinc Finger"/>
    <property type="match status" value="1"/>
</dbReference>
<dbReference type="Proteomes" id="UP001201812">
    <property type="component" value="Unassembled WGS sequence"/>
</dbReference>
<evidence type="ECO:0000256" key="3">
    <source>
        <dbReference type="ARBA" id="ARBA00022737"/>
    </source>
</evidence>
<feature type="region of interest" description="Disordered" evidence="7">
    <location>
        <begin position="397"/>
        <end position="440"/>
    </location>
</feature>
<organism evidence="9 10">
    <name type="scientific">Ditylenchus destructor</name>
    <dbReference type="NCBI Taxonomy" id="166010"/>
    <lineage>
        <taxon>Eukaryota</taxon>
        <taxon>Metazoa</taxon>
        <taxon>Ecdysozoa</taxon>
        <taxon>Nematoda</taxon>
        <taxon>Chromadorea</taxon>
        <taxon>Rhabditida</taxon>
        <taxon>Tylenchina</taxon>
        <taxon>Tylenchomorpha</taxon>
        <taxon>Sphaerularioidea</taxon>
        <taxon>Anguinidae</taxon>
        <taxon>Anguininae</taxon>
        <taxon>Ditylenchus</taxon>
    </lineage>
</organism>
<dbReference type="GO" id="GO:0005634">
    <property type="term" value="C:nucleus"/>
    <property type="evidence" value="ECO:0007669"/>
    <property type="project" value="UniProtKB-SubCell"/>
</dbReference>
<dbReference type="SMART" id="SM00355">
    <property type="entry name" value="ZnF_C2H2"/>
    <property type="match status" value="3"/>
</dbReference>
<dbReference type="FunFam" id="3.30.160.60:FF:000446">
    <property type="entry name" value="Zinc finger protein"/>
    <property type="match status" value="1"/>
</dbReference>
<reference evidence="9" key="1">
    <citation type="submission" date="2022-01" db="EMBL/GenBank/DDBJ databases">
        <title>Genome Sequence Resource for Two Populations of Ditylenchus destructor, the Migratory Endoparasitic Phytonematode.</title>
        <authorList>
            <person name="Zhang H."/>
            <person name="Lin R."/>
            <person name="Xie B."/>
        </authorList>
    </citation>
    <scope>NUCLEOTIDE SEQUENCE</scope>
    <source>
        <strain evidence="9">BazhouSP</strain>
    </source>
</reference>
<evidence type="ECO:0000256" key="2">
    <source>
        <dbReference type="ARBA" id="ARBA00022723"/>
    </source>
</evidence>
<sequence>MCPPRSPHVPSSSSTLSFVACKIVTPTSKLDNSQSKSIDLGSSSISGMTSQQNGEKKRKRLLNPYDFAPGSKSRRSPVVKQPWRACMPSSPHSGISSAVVSPSTSSTNGSVTDVYNTYAPIEITNNAIAAKSSQSSISQSKSAADVFLEEVQLLSESTQNTGNETIAKLDQVTKYKEPDPFDGVVERVNGYLNDLAPEYDMTRKVMDELMSKLMRYSANEPTCMFPKTSSQTSMSDLLNMVNIGNSTEKPSLSKKNISANQLNRICVSPSPSLASTSTDAFAPPPSPASTLDESSISMKSVVACQICQVPFASTQSMVRHVKRKHPNQIDTVKVKFTQTVLPFACSVCHKSFASEGPLKMHMRRHDEEKKTHKCPICPNRAYILASELRKHIKTCHENKKEEQSDDQEKAEESQQMDASESEKNSQATPTNGLEDMPNFL</sequence>
<evidence type="ECO:0000256" key="1">
    <source>
        <dbReference type="ARBA" id="ARBA00004123"/>
    </source>
</evidence>
<evidence type="ECO:0000256" key="4">
    <source>
        <dbReference type="ARBA" id="ARBA00022771"/>
    </source>
</evidence>
<feature type="compositionally biased region" description="Polar residues" evidence="7">
    <location>
        <begin position="413"/>
        <end position="431"/>
    </location>
</feature>
<dbReference type="Pfam" id="PF00096">
    <property type="entry name" value="zf-C2H2"/>
    <property type="match status" value="1"/>
</dbReference>
<dbReference type="InterPro" id="IPR013087">
    <property type="entry name" value="Znf_C2H2_type"/>
</dbReference>
<keyword evidence="10" id="KW-1185">Reference proteome</keyword>
<evidence type="ECO:0000259" key="8">
    <source>
        <dbReference type="PROSITE" id="PS00028"/>
    </source>
</evidence>
<name>A0AAD4RCI8_9BILA</name>
<evidence type="ECO:0000313" key="9">
    <source>
        <dbReference type="EMBL" id="KAI1726137.1"/>
    </source>
</evidence>
<keyword evidence="4" id="KW-0863">Zinc-finger</keyword>
<dbReference type="EMBL" id="JAKKPZ010000002">
    <property type="protein sequence ID" value="KAI1726137.1"/>
    <property type="molecule type" value="Genomic_DNA"/>
</dbReference>
<comment type="caution">
    <text evidence="9">The sequence shown here is derived from an EMBL/GenBank/DDBJ whole genome shotgun (WGS) entry which is preliminary data.</text>
</comment>
<dbReference type="SUPFAM" id="SSF57667">
    <property type="entry name" value="beta-beta-alpha zinc fingers"/>
    <property type="match status" value="1"/>
</dbReference>
<keyword evidence="3" id="KW-0677">Repeat</keyword>
<keyword evidence="6" id="KW-0539">Nucleus</keyword>
<keyword evidence="5" id="KW-0862">Zinc</keyword>
<gene>
    <name evidence="9" type="ORF">DdX_02834</name>
</gene>
<feature type="compositionally biased region" description="Basic and acidic residues" evidence="7">
    <location>
        <begin position="397"/>
        <end position="412"/>
    </location>
</feature>
<feature type="compositionally biased region" description="Low complexity" evidence="7">
    <location>
        <begin position="33"/>
        <end position="47"/>
    </location>
</feature>
<protein>
    <submittedName>
        <fullName evidence="9">Zinc finger and BTB domain-containing protein 49</fullName>
    </submittedName>
</protein>
<dbReference type="InterPro" id="IPR036236">
    <property type="entry name" value="Znf_C2H2_sf"/>
</dbReference>
<evidence type="ECO:0000313" key="10">
    <source>
        <dbReference type="Proteomes" id="UP001201812"/>
    </source>
</evidence>
<dbReference type="PANTHER" id="PTHR16515">
    <property type="entry name" value="PR DOMAIN ZINC FINGER PROTEIN"/>
    <property type="match status" value="1"/>
</dbReference>
<dbReference type="GO" id="GO:0000122">
    <property type="term" value="P:negative regulation of transcription by RNA polymerase II"/>
    <property type="evidence" value="ECO:0007669"/>
    <property type="project" value="UniProtKB-ARBA"/>
</dbReference>
<dbReference type="PROSITE" id="PS00028">
    <property type="entry name" value="ZINC_FINGER_C2H2_1"/>
    <property type="match status" value="1"/>
</dbReference>
<keyword evidence="2" id="KW-0479">Metal-binding</keyword>
<proteinExistence type="predicted"/>